<gene>
    <name evidence="1" type="ORF">BDN72DRAFT_959249</name>
</gene>
<evidence type="ECO:0000313" key="2">
    <source>
        <dbReference type="Proteomes" id="UP000308600"/>
    </source>
</evidence>
<organism evidence="1 2">
    <name type="scientific">Pluteus cervinus</name>
    <dbReference type="NCBI Taxonomy" id="181527"/>
    <lineage>
        <taxon>Eukaryota</taxon>
        <taxon>Fungi</taxon>
        <taxon>Dikarya</taxon>
        <taxon>Basidiomycota</taxon>
        <taxon>Agaricomycotina</taxon>
        <taxon>Agaricomycetes</taxon>
        <taxon>Agaricomycetidae</taxon>
        <taxon>Agaricales</taxon>
        <taxon>Pluteineae</taxon>
        <taxon>Pluteaceae</taxon>
        <taxon>Pluteus</taxon>
    </lineage>
</organism>
<protein>
    <submittedName>
        <fullName evidence="1">Uncharacterized protein</fullName>
    </submittedName>
</protein>
<dbReference type="Proteomes" id="UP000308600">
    <property type="component" value="Unassembled WGS sequence"/>
</dbReference>
<evidence type="ECO:0000313" key="1">
    <source>
        <dbReference type="EMBL" id="TFK69841.1"/>
    </source>
</evidence>
<proteinExistence type="predicted"/>
<accession>A0ACD3AWX4</accession>
<sequence>MDSSIFRHGKVKIQVLKGERPPFNGWTSWAVDHDAQRAYVYGGSRPGDSLEGRIPNNDLYVLDLKNDSSTWERLHTQLRYHPSDSTFDQTVPNRPFPALRHSAITFYVMGGRKFLFIFGGYSMSGPTSELFAIDIAQGVWFDVPIQEGSRSVSPRLDSAIAFVGNRLYIFGGRSDFDDPVDGCILRSYSIAEYSISTQNQEWKWICTDQPYPTMVPNLGFALQVVSMPEMNRILIFPGREGYSKPFYITQPKVLAFSTDDHSFAIAPFQVPTNDFPLEVMGYDVHRIYTNPASSQLILFTAWSILMTDKGGDVVPEMWLCNPSPSGQSWKRQGLRKITCGLMKDHELDLNKAITCHGRVLFLGRRRNGITYVYPPHDATWDVLVEMVPK</sequence>
<dbReference type="EMBL" id="ML208323">
    <property type="protein sequence ID" value="TFK69841.1"/>
    <property type="molecule type" value="Genomic_DNA"/>
</dbReference>
<reference evidence="1 2" key="1">
    <citation type="journal article" date="2019" name="Nat. Ecol. Evol.">
        <title>Megaphylogeny resolves global patterns of mushroom evolution.</title>
        <authorList>
            <person name="Varga T."/>
            <person name="Krizsan K."/>
            <person name="Foldi C."/>
            <person name="Dima B."/>
            <person name="Sanchez-Garcia M."/>
            <person name="Sanchez-Ramirez S."/>
            <person name="Szollosi G.J."/>
            <person name="Szarkandi J.G."/>
            <person name="Papp V."/>
            <person name="Albert L."/>
            <person name="Andreopoulos W."/>
            <person name="Angelini C."/>
            <person name="Antonin V."/>
            <person name="Barry K.W."/>
            <person name="Bougher N.L."/>
            <person name="Buchanan P."/>
            <person name="Buyck B."/>
            <person name="Bense V."/>
            <person name="Catcheside P."/>
            <person name="Chovatia M."/>
            <person name="Cooper J."/>
            <person name="Damon W."/>
            <person name="Desjardin D."/>
            <person name="Finy P."/>
            <person name="Geml J."/>
            <person name="Haridas S."/>
            <person name="Hughes K."/>
            <person name="Justo A."/>
            <person name="Karasinski D."/>
            <person name="Kautmanova I."/>
            <person name="Kiss B."/>
            <person name="Kocsube S."/>
            <person name="Kotiranta H."/>
            <person name="LaButti K.M."/>
            <person name="Lechner B.E."/>
            <person name="Liimatainen K."/>
            <person name="Lipzen A."/>
            <person name="Lukacs Z."/>
            <person name="Mihaltcheva S."/>
            <person name="Morgado L.N."/>
            <person name="Niskanen T."/>
            <person name="Noordeloos M.E."/>
            <person name="Ohm R.A."/>
            <person name="Ortiz-Santana B."/>
            <person name="Ovrebo C."/>
            <person name="Racz N."/>
            <person name="Riley R."/>
            <person name="Savchenko A."/>
            <person name="Shiryaev A."/>
            <person name="Soop K."/>
            <person name="Spirin V."/>
            <person name="Szebenyi C."/>
            <person name="Tomsovsky M."/>
            <person name="Tulloss R.E."/>
            <person name="Uehling J."/>
            <person name="Grigoriev I.V."/>
            <person name="Vagvolgyi C."/>
            <person name="Papp T."/>
            <person name="Martin F.M."/>
            <person name="Miettinen O."/>
            <person name="Hibbett D.S."/>
            <person name="Nagy L.G."/>
        </authorList>
    </citation>
    <scope>NUCLEOTIDE SEQUENCE [LARGE SCALE GENOMIC DNA]</scope>
    <source>
        <strain evidence="1 2">NL-1719</strain>
    </source>
</reference>
<name>A0ACD3AWX4_9AGAR</name>
<keyword evidence="2" id="KW-1185">Reference proteome</keyword>